<proteinExistence type="predicted"/>
<protein>
    <submittedName>
        <fullName evidence="1">Uncharacterized protein</fullName>
    </submittedName>
</protein>
<dbReference type="EMBL" id="JANUHC010000016">
    <property type="protein sequence ID" value="MCS0633712.1"/>
    <property type="molecule type" value="Genomic_DNA"/>
</dbReference>
<reference evidence="1" key="1">
    <citation type="submission" date="2022-08" db="EMBL/GenBank/DDBJ databases">
        <title>Reclassification of Massilia species as members of the genera Telluria, Duganella, Pseudoduganella, Mokoshia gen. nov. and Zemynaea gen. nov. using orthogonal and non-orthogonal genome-based approaches.</title>
        <authorList>
            <person name="Bowman J.P."/>
        </authorList>
    </citation>
    <scope>NUCLEOTIDE SEQUENCE</scope>
    <source>
        <strain evidence="1">LMG 11547</strain>
    </source>
</reference>
<comment type="caution">
    <text evidence="1">The sequence shown here is derived from an EMBL/GenBank/DDBJ whole genome shotgun (WGS) entry which is preliminary data.</text>
</comment>
<feature type="non-terminal residue" evidence="1">
    <location>
        <position position="1"/>
    </location>
</feature>
<keyword evidence="2" id="KW-1185">Reference proteome</keyword>
<dbReference type="Proteomes" id="UP001165263">
    <property type="component" value="Unassembled WGS sequence"/>
</dbReference>
<accession>A0ABT2C8I1</accession>
<gene>
    <name evidence="1" type="ORF">NX786_30675</name>
</gene>
<dbReference type="RefSeq" id="WP_259452663.1">
    <property type="nucleotide sequence ID" value="NZ_JANUHC010000016.1"/>
</dbReference>
<evidence type="ECO:0000313" key="1">
    <source>
        <dbReference type="EMBL" id="MCS0633712.1"/>
    </source>
</evidence>
<organism evidence="1 2">
    <name type="scientific">Telluria mixta</name>
    <dbReference type="NCBI Taxonomy" id="34071"/>
    <lineage>
        <taxon>Bacteria</taxon>
        <taxon>Pseudomonadati</taxon>
        <taxon>Pseudomonadota</taxon>
        <taxon>Betaproteobacteria</taxon>
        <taxon>Burkholderiales</taxon>
        <taxon>Oxalobacteraceae</taxon>
        <taxon>Telluria group</taxon>
        <taxon>Telluria</taxon>
    </lineage>
</organism>
<sequence>CIRYCLAAFANRFVRQQQRSEIMQCFAMFVNFFLFPSKRSEPFEGLSFATRDRMIPASHTDRKSRYNAPFAVHPAPP</sequence>
<evidence type="ECO:0000313" key="2">
    <source>
        <dbReference type="Proteomes" id="UP001165263"/>
    </source>
</evidence>
<name>A0ABT2C8I1_9BURK</name>